<dbReference type="Gene3D" id="1.10.10.10">
    <property type="entry name" value="Winged helix-like DNA-binding domain superfamily/Winged helix DNA-binding domain"/>
    <property type="match status" value="1"/>
</dbReference>
<protein>
    <submittedName>
        <fullName evidence="1">Uncharacterized protein</fullName>
    </submittedName>
</protein>
<dbReference type="AlphaFoldDB" id="A0A0A9DLW2"/>
<dbReference type="InterPro" id="IPR036388">
    <property type="entry name" value="WH-like_DNA-bd_sf"/>
</dbReference>
<accession>A0A0A9DLW2</accession>
<name>A0A0A9DLW2_ARUDO</name>
<dbReference type="EMBL" id="GBRH01208326">
    <property type="protein sequence ID" value="JAD89569.1"/>
    <property type="molecule type" value="Transcribed_RNA"/>
</dbReference>
<proteinExistence type="predicted"/>
<reference evidence="1" key="2">
    <citation type="journal article" date="2015" name="Data Brief">
        <title>Shoot transcriptome of the giant reed, Arundo donax.</title>
        <authorList>
            <person name="Barrero R.A."/>
            <person name="Guerrero F.D."/>
            <person name="Moolhuijzen P."/>
            <person name="Goolsby J.A."/>
            <person name="Tidwell J."/>
            <person name="Bellgard S.E."/>
            <person name="Bellgard M.I."/>
        </authorList>
    </citation>
    <scope>NUCLEOTIDE SEQUENCE</scope>
    <source>
        <tissue evidence="1">Shoot tissue taken approximately 20 cm above the soil surface</tissue>
    </source>
</reference>
<evidence type="ECO:0000313" key="1">
    <source>
        <dbReference type="EMBL" id="JAD89569.1"/>
    </source>
</evidence>
<sequence>MLRDCFHYALNTSTCRAKILVKYYGEEFGPDGCHVYDICINGPPQMHDFMEEAVVFMNVLQGQSGHETEDMTGSSVPCYRSGRRFGEAPNFRMVVSHIREKFPRFAATDKVWWQGLAHILEGMGHIREAAETVKTMMDNEHCFGCPSDHWDS</sequence>
<organism evidence="1">
    <name type="scientific">Arundo donax</name>
    <name type="common">Giant reed</name>
    <name type="synonym">Donax arundinaceus</name>
    <dbReference type="NCBI Taxonomy" id="35708"/>
    <lineage>
        <taxon>Eukaryota</taxon>
        <taxon>Viridiplantae</taxon>
        <taxon>Streptophyta</taxon>
        <taxon>Embryophyta</taxon>
        <taxon>Tracheophyta</taxon>
        <taxon>Spermatophyta</taxon>
        <taxon>Magnoliopsida</taxon>
        <taxon>Liliopsida</taxon>
        <taxon>Poales</taxon>
        <taxon>Poaceae</taxon>
        <taxon>PACMAD clade</taxon>
        <taxon>Arundinoideae</taxon>
        <taxon>Arundineae</taxon>
        <taxon>Arundo</taxon>
    </lineage>
</organism>
<reference evidence="1" key="1">
    <citation type="submission" date="2014-09" db="EMBL/GenBank/DDBJ databases">
        <authorList>
            <person name="Magalhaes I.L.F."/>
            <person name="Oliveira U."/>
            <person name="Santos F.R."/>
            <person name="Vidigal T.H.D.A."/>
            <person name="Brescovit A.D."/>
            <person name="Santos A.J."/>
        </authorList>
    </citation>
    <scope>NUCLEOTIDE SEQUENCE</scope>
    <source>
        <tissue evidence="1">Shoot tissue taken approximately 20 cm above the soil surface</tissue>
    </source>
</reference>